<dbReference type="PANTHER" id="PTHR32108">
    <property type="entry name" value="DNA-DIRECTED RNA POLYMERASE SUBUNIT ALPHA"/>
    <property type="match status" value="1"/>
</dbReference>
<proteinExistence type="predicted"/>
<dbReference type="Proteomes" id="UP000257109">
    <property type="component" value="Unassembled WGS sequence"/>
</dbReference>
<dbReference type="InterPro" id="IPR000467">
    <property type="entry name" value="G_patch_dom"/>
</dbReference>
<dbReference type="EMBL" id="QJKJ01003343">
    <property type="protein sequence ID" value="RDX98896.1"/>
    <property type="molecule type" value="Genomic_DNA"/>
</dbReference>
<name>A0A371H850_MUCPR</name>
<keyword evidence="3" id="KW-1185">Reference proteome</keyword>
<organism evidence="2 3">
    <name type="scientific">Mucuna pruriens</name>
    <name type="common">Velvet bean</name>
    <name type="synonym">Dolichos pruriens</name>
    <dbReference type="NCBI Taxonomy" id="157652"/>
    <lineage>
        <taxon>Eukaryota</taxon>
        <taxon>Viridiplantae</taxon>
        <taxon>Streptophyta</taxon>
        <taxon>Embryophyta</taxon>
        <taxon>Tracheophyta</taxon>
        <taxon>Spermatophyta</taxon>
        <taxon>Magnoliopsida</taxon>
        <taxon>eudicotyledons</taxon>
        <taxon>Gunneridae</taxon>
        <taxon>Pentapetalae</taxon>
        <taxon>rosids</taxon>
        <taxon>fabids</taxon>
        <taxon>Fabales</taxon>
        <taxon>Fabaceae</taxon>
        <taxon>Papilionoideae</taxon>
        <taxon>50 kb inversion clade</taxon>
        <taxon>NPAAA clade</taxon>
        <taxon>indigoferoid/millettioid clade</taxon>
        <taxon>Phaseoleae</taxon>
        <taxon>Mucuna</taxon>
    </lineage>
</organism>
<evidence type="ECO:0000313" key="3">
    <source>
        <dbReference type="Proteomes" id="UP000257109"/>
    </source>
</evidence>
<comment type="caution">
    <text evidence="2">The sequence shown here is derived from an EMBL/GenBank/DDBJ whole genome shotgun (WGS) entry which is preliminary data.</text>
</comment>
<dbReference type="AlphaFoldDB" id="A0A371H850"/>
<sequence>MVTEEEAHEFLKMIRHSEYEMLDQQHRTPARISLLSLLINSKSHCELLLKVLIDAHVLQDITPTKFEGIINNITTSCHLSFSEEEVPAEGKRHNQPLHIVVKCGSYMIARVDNESSLNVMSKATLDKLHSPSTILKSSPVMVRAFDRSKWEKVKFIVDGQLISAMGETKLIISTPLPIEYVEGDDEALKTSFQALKIVGTTSVEVGGDFKPSKVAIMAEKILISNGFEPGKGLGRKLDSIAELVTIQENPRQSKLGYYGATRRGKPGCKIQGKQQIRPNLYRYFTSRGIITSEQVATVEDQLAEPVEWIYPMEREMDNWTAEVLPELINNAGLTFDDARKSSTQDEGEDLEEEALIEFERLLEQERPKLQSEAEEVEVINLGEGEETKEIRIGKLMPLDLKQGLVEILRESTNIFAWSYRDMPGLDTTIVEHKLPLIPNTVPVRQQLRRMKPEMALRIKEEMEKQWNAGFLVVMEYP</sequence>
<reference evidence="2" key="1">
    <citation type="submission" date="2018-05" db="EMBL/GenBank/DDBJ databases">
        <title>Draft genome of Mucuna pruriens seed.</title>
        <authorList>
            <person name="Nnadi N.E."/>
            <person name="Vos R."/>
            <person name="Hasami M.H."/>
            <person name="Devisetty U.K."/>
            <person name="Aguiy J.C."/>
        </authorList>
    </citation>
    <scope>NUCLEOTIDE SEQUENCE [LARGE SCALE GENOMIC DNA]</scope>
    <source>
        <strain evidence="2">JCA_2017</strain>
    </source>
</reference>
<feature type="domain" description="G-patch" evidence="1">
    <location>
        <begin position="214"/>
        <end position="260"/>
    </location>
</feature>
<evidence type="ECO:0000259" key="1">
    <source>
        <dbReference type="PROSITE" id="PS50174"/>
    </source>
</evidence>
<dbReference type="Pfam" id="PF01585">
    <property type="entry name" value="G-patch"/>
    <property type="match status" value="1"/>
</dbReference>
<dbReference type="GO" id="GO:0003676">
    <property type="term" value="F:nucleic acid binding"/>
    <property type="evidence" value="ECO:0007669"/>
    <property type="project" value="InterPro"/>
</dbReference>
<accession>A0A371H850</accession>
<evidence type="ECO:0000313" key="2">
    <source>
        <dbReference type="EMBL" id="RDX98896.1"/>
    </source>
</evidence>
<gene>
    <name evidence="2" type="ORF">CR513_18111</name>
</gene>
<dbReference type="PANTHER" id="PTHR32108:SF9">
    <property type="entry name" value="REVERSE TRANSCRIPTASE RNASE H-LIKE DOMAIN-CONTAINING PROTEIN"/>
    <property type="match status" value="1"/>
</dbReference>
<feature type="non-terminal residue" evidence="2">
    <location>
        <position position="1"/>
    </location>
</feature>
<protein>
    <recommendedName>
        <fullName evidence="1">G-patch domain-containing protein</fullName>
    </recommendedName>
</protein>
<dbReference type="PROSITE" id="PS50174">
    <property type="entry name" value="G_PATCH"/>
    <property type="match status" value="1"/>
</dbReference>